<name>A0A1F5YJ64_9BACT</name>
<evidence type="ECO:0000259" key="1">
    <source>
        <dbReference type="Pfam" id="PF00551"/>
    </source>
</evidence>
<protein>
    <recommendedName>
        <fullName evidence="1">Formyl transferase N-terminal domain-containing protein</fullName>
    </recommendedName>
</protein>
<dbReference type="Pfam" id="PF00551">
    <property type="entry name" value="Formyl_trans_N"/>
    <property type="match status" value="1"/>
</dbReference>
<dbReference type="AlphaFoldDB" id="A0A1F5YJ64"/>
<organism evidence="2 3">
    <name type="scientific">Candidatus Gottesmanbacteria bacterium RBG_13_37_7</name>
    <dbReference type="NCBI Taxonomy" id="1798369"/>
    <lineage>
        <taxon>Bacteria</taxon>
        <taxon>Candidatus Gottesmaniibacteriota</taxon>
    </lineage>
</organism>
<evidence type="ECO:0000313" key="2">
    <source>
        <dbReference type="EMBL" id="OGG00195.1"/>
    </source>
</evidence>
<feature type="non-terminal residue" evidence="2">
    <location>
        <position position="1"/>
    </location>
</feature>
<dbReference type="InterPro" id="IPR001555">
    <property type="entry name" value="GART_AS"/>
</dbReference>
<dbReference type="Proteomes" id="UP000178230">
    <property type="component" value="Unassembled WGS sequence"/>
</dbReference>
<proteinExistence type="predicted"/>
<dbReference type="EMBL" id="MFIY01000019">
    <property type="protein sequence ID" value="OGG00195.1"/>
    <property type="molecule type" value="Genomic_DNA"/>
</dbReference>
<gene>
    <name evidence="2" type="ORF">A2Y99_05065</name>
</gene>
<dbReference type="GO" id="GO:0004479">
    <property type="term" value="F:methionyl-tRNA formyltransferase activity"/>
    <property type="evidence" value="ECO:0007669"/>
    <property type="project" value="TreeGrafter"/>
</dbReference>
<dbReference type="SUPFAM" id="SSF53328">
    <property type="entry name" value="Formyltransferase"/>
    <property type="match status" value="1"/>
</dbReference>
<comment type="caution">
    <text evidence="2">The sequence shown here is derived from an EMBL/GenBank/DDBJ whole genome shotgun (WGS) entry which is preliminary data.</text>
</comment>
<dbReference type="InterPro" id="IPR002376">
    <property type="entry name" value="Formyl_transf_N"/>
</dbReference>
<reference evidence="2 3" key="1">
    <citation type="journal article" date="2016" name="Nat. Commun.">
        <title>Thousands of microbial genomes shed light on interconnected biogeochemical processes in an aquifer system.</title>
        <authorList>
            <person name="Anantharaman K."/>
            <person name="Brown C.T."/>
            <person name="Hug L.A."/>
            <person name="Sharon I."/>
            <person name="Castelle C.J."/>
            <person name="Probst A.J."/>
            <person name="Thomas B.C."/>
            <person name="Singh A."/>
            <person name="Wilkins M.J."/>
            <person name="Karaoz U."/>
            <person name="Brodie E.L."/>
            <person name="Williams K.H."/>
            <person name="Hubbard S.S."/>
            <person name="Banfield J.F."/>
        </authorList>
    </citation>
    <scope>NUCLEOTIDE SEQUENCE [LARGE SCALE GENOMIC DNA]</scope>
</reference>
<sequence length="231" mass="26876">QSDCILHRKSNWQSLLFLYRKHGWRYFLFKITDQLVYAVTNIKKYLPNKRETRLFWEAEKRKIPIITIKDINSPQALEQMKTYAPDIIISYFNQILKEDALALPRLGCLNVHPGYLPVYRGVASSFWAMQRGANWGGVTVHFMEKKLDTGDIVGREKVAITKDMSLHRHNYLCCKTGGILLLSALKKLRIGKIKRIKQKKGDYYSWPDAESVEAFHAKGLRLIDAKDLELY</sequence>
<dbReference type="PANTHER" id="PTHR11138:SF5">
    <property type="entry name" value="METHIONYL-TRNA FORMYLTRANSFERASE, MITOCHONDRIAL"/>
    <property type="match status" value="1"/>
</dbReference>
<feature type="domain" description="Formyl transferase N-terminal" evidence="1">
    <location>
        <begin position="72"/>
        <end position="168"/>
    </location>
</feature>
<accession>A0A1F5YJ64</accession>
<evidence type="ECO:0000313" key="3">
    <source>
        <dbReference type="Proteomes" id="UP000178230"/>
    </source>
</evidence>
<dbReference type="PANTHER" id="PTHR11138">
    <property type="entry name" value="METHIONYL-TRNA FORMYLTRANSFERASE"/>
    <property type="match status" value="1"/>
</dbReference>
<dbReference type="InterPro" id="IPR036477">
    <property type="entry name" value="Formyl_transf_N_sf"/>
</dbReference>
<dbReference type="GO" id="GO:0005829">
    <property type="term" value="C:cytosol"/>
    <property type="evidence" value="ECO:0007669"/>
    <property type="project" value="TreeGrafter"/>
</dbReference>
<dbReference type="PROSITE" id="PS00373">
    <property type="entry name" value="GART"/>
    <property type="match status" value="1"/>
</dbReference>
<dbReference type="Gene3D" id="3.40.50.12230">
    <property type="match status" value="1"/>
</dbReference>